<proteinExistence type="predicted"/>
<dbReference type="Proteomes" id="UP000054742">
    <property type="component" value="Unassembled WGS sequence"/>
</dbReference>
<dbReference type="RefSeq" id="WP_058441072.1">
    <property type="nucleotide sequence ID" value="NZ_CAAAHU010000009.1"/>
</dbReference>
<evidence type="ECO:0000313" key="2">
    <source>
        <dbReference type="Proteomes" id="UP000054742"/>
    </source>
</evidence>
<accession>A0A0W0SPF3</accession>
<name>A0A0W0SPF3_9GAMM</name>
<reference evidence="1 2" key="1">
    <citation type="submission" date="2015-11" db="EMBL/GenBank/DDBJ databases">
        <title>Genomic analysis of 38 Legionella species identifies large and diverse effector repertoires.</title>
        <authorList>
            <person name="Burstein D."/>
            <person name="Amaro F."/>
            <person name="Zusman T."/>
            <person name="Lifshitz Z."/>
            <person name="Cohen O."/>
            <person name="Gilbert J.A."/>
            <person name="Pupko T."/>
            <person name="Shuman H.A."/>
            <person name="Segal G."/>
        </authorList>
    </citation>
    <scope>NUCLEOTIDE SEQUENCE [LARGE SCALE GENOMIC DNA]</scope>
    <source>
        <strain evidence="1 2">ATCC 43878</strain>
    </source>
</reference>
<keyword evidence="2" id="KW-1185">Reference proteome</keyword>
<dbReference type="PATRIC" id="fig|29422.6.peg.1030"/>
<comment type="caution">
    <text evidence="1">The sequence shown here is derived from an EMBL/GenBank/DDBJ whole genome shotgun (WGS) entry which is preliminary data.</text>
</comment>
<dbReference type="OrthoDB" id="5631848at2"/>
<dbReference type="STRING" id="29422.Lbru_0978"/>
<evidence type="ECO:0000313" key="1">
    <source>
        <dbReference type="EMBL" id="KTC85182.1"/>
    </source>
</evidence>
<gene>
    <name evidence="1" type="ORF">Lbru_0978</name>
</gene>
<organism evidence="1 2">
    <name type="scientific">Legionella brunensis</name>
    <dbReference type="NCBI Taxonomy" id="29422"/>
    <lineage>
        <taxon>Bacteria</taxon>
        <taxon>Pseudomonadati</taxon>
        <taxon>Pseudomonadota</taxon>
        <taxon>Gammaproteobacteria</taxon>
        <taxon>Legionellales</taxon>
        <taxon>Legionellaceae</taxon>
        <taxon>Legionella</taxon>
    </lineage>
</organism>
<dbReference type="EMBL" id="LNXV01000007">
    <property type="protein sequence ID" value="KTC85182.1"/>
    <property type="molecule type" value="Genomic_DNA"/>
</dbReference>
<protein>
    <submittedName>
        <fullName evidence="1">Purine NTPase</fullName>
    </submittedName>
</protein>
<dbReference type="AlphaFoldDB" id="A0A0W0SPF3"/>
<sequence>MSGKREHFNELFYHWRLDKAKKEEDILLTAIDISGYAELDLDLRKINEDFKDSNSLKFKELERRGKRGLGTLLYCKFMVEDYLQSLEPENKDEKILLEAIMLNLEGLYLQGQVETQTKLNSLIANCNLWLDNHTSNRSNNEHIKSLCYALFMLLKILDISLKGLDSWSKSLAKPFIKLELLEKDTENLLKKTEEKLTLIEAQIVPKDEHSPPKNLAEYLNQNYLQRIEKEPRYNHDALLEKVSLLEIAVQNVEKLSQILKKRETIKFNSQLIQSLLFSLEENERRVLGRKYFLELIAENNNSFTELMGNIGEEAKMSLVKKITQLRNPDNYQKVSSSMQYAASWITAIPASALRLTVPQTWQETVVSIVPATLDSECKCELRILVEKYLKDLNQDLKITEERVKECMEHNLASQEQYEKFINDATPKTIEIINEASKAMLDGLIEYRNLLKLAFIMQQKLKEIKNLDTRVQEFLHQYDGFLVKISNFFAKFFSFFKTETAKLVDEVYETQLGLQSLKEEYQKNFKIACEQFKKNSPMPLNLEDHLIAQTKEVMKQAGSDEKISAKKQNIYHSIKVIRQGFFSLKQEPCPTIEEPDELLSRIPQTDCYQ</sequence>